<organism evidence="2">
    <name type="scientific">viral metagenome</name>
    <dbReference type="NCBI Taxonomy" id="1070528"/>
    <lineage>
        <taxon>unclassified sequences</taxon>
        <taxon>metagenomes</taxon>
        <taxon>organismal metagenomes</taxon>
    </lineage>
</organism>
<feature type="transmembrane region" description="Helical" evidence="1">
    <location>
        <begin position="52"/>
        <end position="71"/>
    </location>
</feature>
<accession>A0A6C0K6M4</accession>
<proteinExistence type="predicted"/>
<protein>
    <submittedName>
        <fullName evidence="2">Uncharacterized protein</fullName>
    </submittedName>
</protein>
<evidence type="ECO:0000313" key="2">
    <source>
        <dbReference type="EMBL" id="QHU13083.1"/>
    </source>
</evidence>
<feature type="transmembrane region" description="Helical" evidence="1">
    <location>
        <begin position="12"/>
        <end position="32"/>
    </location>
</feature>
<keyword evidence="1" id="KW-0812">Transmembrane</keyword>
<sequence>MFSLDNDPRMWMVTIYLFLTSALLYIKPTIVFDGGKVREFGTGRKDATVFPLWWWMIILAIVSYLIVHFGMNMS</sequence>
<keyword evidence="1" id="KW-0472">Membrane</keyword>
<dbReference type="EMBL" id="MN740813">
    <property type="protein sequence ID" value="QHU13083.1"/>
    <property type="molecule type" value="Genomic_DNA"/>
</dbReference>
<reference evidence="2" key="1">
    <citation type="journal article" date="2020" name="Nature">
        <title>Giant virus diversity and host interactions through global metagenomics.</title>
        <authorList>
            <person name="Schulz F."/>
            <person name="Roux S."/>
            <person name="Paez-Espino D."/>
            <person name="Jungbluth S."/>
            <person name="Walsh D.A."/>
            <person name="Denef V.J."/>
            <person name="McMahon K.D."/>
            <person name="Konstantinidis K.T."/>
            <person name="Eloe-Fadrosh E.A."/>
            <person name="Kyrpides N.C."/>
            <person name="Woyke T."/>
        </authorList>
    </citation>
    <scope>NUCLEOTIDE SEQUENCE</scope>
    <source>
        <strain evidence="2">GVMAG-S-1101176-114</strain>
    </source>
</reference>
<dbReference type="AlphaFoldDB" id="A0A6C0K6M4"/>
<keyword evidence="1" id="KW-1133">Transmembrane helix</keyword>
<name>A0A6C0K6M4_9ZZZZ</name>
<evidence type="ECO:0000256" key="1">
    <source>
        <dbReference type="SAM" id="Phobius"/>
    </source>
</evidence>